<evidence type="ECO:0000256" key="2">
    <source>
        <dbReference type="ARBA" id="ARBA00022475"/>
    </source>
</evidence>
<comment type="caution">
    <text evidence="11">The sequence shown here is derived from an EMBL/GenBank/DDBJ whole genome shotgun (WGS) entry which is preliminary data.</text>
</comment>
<comment type="subcellular location">
    <subcellularLocation>
        <location evidence="1">Cell membrane</location>
        <topology evidence="1">Multi-pass membrane protein</topology>
    </subcellularLocation>
</comment>
<feature type="compositionally biased region" description="Polar residues" evidence="8">
    <location>
        <begin position="446"/>
        <end position="461"/>
    </location>
</feature>
<feature type="transmembrane region" description="Helical" evidence="9">
    <location>
        <begin position="205"/>
        <end position="229"/>
    </location>
</feature>
<sequence>MEDPFSLDRFSPVLNLSSALQPGWSLNLSSSPGDRRWPSLSRQVRVISAAAILLLGLLGNCLVLHRLCCCGCCGRDRRRRKMDFLIAHLALADLYSCGLALFSHLAAELLGAAWPAEDAACRLLKLLQGSGLLASSNVLVLIAMERHHVVRRPADPPLPARALAALGWLLALLLALPQAFVFRLATRPGGSRCLSIFEQLPRWHGQAYGVYGAVTGFLAPVSLLCWAYGRILLALWAAQEEKPPAARGEGGSGRRRLGLPAARPLLLRLPAASCPMPRARVKTLQLTLVLIALFALCRLPRFVLELSMAFGPGGEAAAGLREARAALGIVAVTNSALNPYAYLLFQSHRPWARRLQRSLCSAGPGPTCCCPGPEPEPHRRPNHRAPHRHRPKDGPPPGAQRAAFCTPAPPPGSGPGSLRTPPPARAASNQPSSGRGTEPAKRHPPQQEQATGHQGPRTISLNILPGPVPGHHPSLSFTSLPQSLPHTPFSLPITFLPSFPSVTSSCLSPIPFLSIISPTFPSFFSSV</sequence>
<reference evidence="11 12" key="1">
    <citation type="journal article" date="2020" name="G3 (Bethesda)">
        <title>Draft Genome of the Common Snapping Turtle, Chelydra serpentina, a Model for Phenotypic Plasticity in Reptiles.</title>
        <authorList>
            <person name="Das D."/>
            <person name="Singh S.K."/>
            <person name="Bierstedt J."/>
            <person name="Erickson A."/>
            <person name="Galli G.L.J."/>
            <person name="Crossley D.A. 2nd"/>
            <person name="Rhen T."/>
        </authorList>
    </citation>
    <scope>NUCLEOTIDE SEQUENCE [LARGE SCALE GENOMIC DNA]</scope>
    <source>
        <strain evidence="11">KW</strain>
    </source>
</reference>
<feature type="transmembrane region" description="Helical" evidence="9">
    <location>
        <begin position="85"/>
        <end position="106"/>
    </location>
</feature>
<keyword evidence="2" id="KW-1003">Cell membrane</keyword>
<dbReference type="GO" id="GO:0005886">
    <property type="term" value="C:plasma membrane"/>
    <property type="evidence" value="ECO:0007669"/>
    <property type="project" value="UniProtKB-SubCell"/>
</dbReference>
<evidence type="ECO:0000313" key="11">
    <source>
        <dbReference type="EMBL" id="KAG6940360.1"/>
    </source>
</evidence>
<dbReference type="PROSITE" id="PS00237">
    <property type="entry name" value="G_PROTEIN_RECEP_F1_1"/>
    <property type="match status" value="1"/>
</dbReference>
<protein>
    <submittedName>
        <fullName evidence="11">G protein-coupled receptor 150</fullName>
    </submittedName>
</protein>
<dbReference type="Pfam" id="PF00001">
    <property type="entry name" value="7tm_1"/>
    <property type="match status" value="1"/>
</dbReference>
<dbReference type="Gene3D" id="1.20.1070.10">
    <property type="entry name" value="Rhodopsin 7-helix transmembrane proteins"/>
    <property type="match status" value="1"/>
</dbReference>
<dbReference type="EMBL" id="JAHGAV010000005">
    <property type="protein sequence ID" value="KAG6940360.1"/>
    <property type="molecule type" value="Genomic_DNA"/>
</dbReference>
<dbReference type="AlphaFoldDB" id="A0A8T1THJ0"/>
<evidence type="ECO:0000259" key="10">
    <source>
        <dbReference type="PROSITE" id="PS50262"/>
    </source>
</evidence>
<evidence type="ECO:0000256" key="9">
    <source>
        <dbReference type="SAM" id="Phobius"/>
    </source>
</evidence>
<accession>A0A8T1THJ0</accession>
<keyword evidence="6 7" id="KW-0675">Receptor</keyword>
<dbReference type="PROSITE" id="PS50262">
    <property type="entry name" value="G_PROTEIN_RECEP_F1_2"/>
    <property type="match status" value="1"/>
</dbReference>
<dbReference type="InterPro" id="IPR000276">
    <property type="entry name" value="GPCR_Rhodpsn"/>
</dbReference>
<name>A0A8T1THJ0_CHESE</name>
<feature type="compositionally biased region" description="Basic residues" evidence="8">
    <location>
        <begin position="380"/>
        <end position="391"/>
    </location>
</feature>
<evidence type="ECO:0000256" key="5">
    <source>
        <dbReference type="ARBA" id="ARBA00023136"/>
    </source>
</evidence>
<dbReference type="SUPFAM" id="SSF81321">
    <property type="entry name" value="Family A G protein-coupled receptor-like"/>
    <property type="match status" value="1"/>
</dbReference>
<dbReference type="Proteomes" id="UP000765507">
    <property type="component" value="Unassembled WGS sequence"/>
</dbReference>
<evidence type="ECO:0000313" key="12">
    <source>
        <dbReference type="Proteomes" id="UP000765507"/>
    </source>
</evidence>
<feature type="transmembrane region" description="Helical" evidence="9">
    <location>
        <begin position="165"/>
        <end position="185"/>
    </location>
</feature>
<keyword evidence="7" id="KW-0297">G-protein coupled receptor</keyword>
<evidence type="ECO:0000256" key="7">
    <source>
        <dbReference type="RuleBase" id="RU000688"/>
    </source>
</evidence>
<keyword evidence="5 9" id="KW-0472">Membrane</keyword>
<dbReference type="PANTHER" id="PTHR24241:SF83">
    <property type="entry name" value="G-PROTEIN COUPLED RECEPTOR 150-RELATED"/>
    <property type="match status" value="1"/>
</dbReference>
<dbReference type="PRINTS" id="PR00237">
    <property type="entry name" value="GPCRRHODOPSN"/>
</dbReference>
<dbReference type="OrthoDB" id="5987909at2759"/>
<evidence type="ECO:0000256" key="6">
    <source>
        <dbReference type="ARBA" id="ARBA00023170"/>
    </source>
</evidence>
<organism evidence="11 12">
    <name type="scientific">Chelydra serpentina</name>
    <name type="common">Snapping turtle</name>
    <name type="synonym">Testudo serpentina</name>
    <dbReference type="NCBI Taxonomy" id="8475"/>
    <lineage>
        <taxon>Eukaryota</taxon>
        <taxon>Metazoa</taxon>
        <taxon>Chordata</taxon>
        <taxon>Craniata</taxon>
        <taxon>Vertebrata</taxon>
        <taxon>Euteleostomi</taxon>
        <taxon>Archelosauria</taxon>
        <taxon>Testudinata</taxon>
        <taxon>Testudines</taxon>
        <taxon>Cryptodira</taxon>
        <taxon>Durocryptodira</taxon>
        <taxon>Americhelydia</taxon>
        <taxon>Chelydroidea</taxon>
        <taxon>Chelydridae</taxon>
        <taxon>Chelydra</taxon>
    </lineage>
</organism>
<evidence type="ECO:0000256" key="3">
    <source>
        <dbReference type="ARBA" id="ARBA00022692"/>
    </source>
</evidence>
<dbReference type="GO" id="GO:0032870">
    <property type="term" value="P:cellular response to hormone stimulus"/>
    <property type="evidence" value="ECO:0007669"/>
    <property type="project" value="TreeGrafter"/>
</dbReference>
<dbReference type="PANTHER" id="PTHR24241">
    <property type="entry name" value="NEUROPEPTIDE RECEPTOR-RELATED G-PROTEIN COUPLED RECEPTOR"/>
    <property type="match status" value="1"/>
</dbReference>
<proteinExistence type="inferred from homology"/>
<dbReference type="GO" id="GO:0004930">
    <property type="term" value="F:G protein-coupled receptor activity"/>
    <property type="evidence" value="ECO:0007669"/>
    <property type="project" value="UniProtKB-KW"/>
</dbReference>
<keyword evidence="4 9" id="KW-1133">Transmembrane helix</keyword>
<dbReference type="InterPro" id="IPR017452">
    <property type="entry name" value="GPCR_Rhodpsn_7TM"/>
</dbReference>
<keyword evidence="12" id="KW-1185">Reference proteome</keyword>
<keyword evidence="7" id="KW-0807">Transducer</keyword>
<keyword evidence="3 7" id="KW-0812">Transmembrane</keyword>
<evidence type="ECO:0000256" key="8">
    <source>
        <dbReference type="SAM" id="MobiDB-lite"/>
    </source>
</evidence>
<comment type="similarity">
    <text evidence="7">Belongs to the G-protein coupled receptor 1 family.</text>
</comment>
<feature type="transmembrane region" description="Helical" evidence="9">
    <location>
        <begin position="46"/>
        <end position="64"/>
    </location>
</feature>
<gene>
    <name evidence="11" type="primary">GPR150</name>
    <name evidence="11" type="ORF">G0U57_017499</name>
</gene>
<evidence type="ECO:0000256" key="1">
    <source>
        <dbReference type="ARBA" id="ARBA00004651"/>
    </source>
</evidence>
<dbReference type="GO" id="GO:0042277">
    <property type="term" value="F:peptide binding"/>
    <property type="evidence" value="ECO:0007669"/>
    <property type="project" value="TreeGrafter"/>
</dbReference>
<evidence type="ECO:0000256" key="4">
    <source>
        <dbReference type="ARBA" id="ARBA00022989"/>
    </source>
</evidence>
<feature type="domain" description="G-protein coupled receptors family 1 profile" evidence="10">
    <location>
        <begin position="59"/>
        <end position="342"/>
    </location>
</feature>
<feature type="region of interest" description="Disordered" evidence="8">
    <location>
        <begin position="375"/>
        <end position="467"/>
    </location>
</feature>